<gene>
    <name evidence="1" type="ORF">MQN93_42075</name>
</gene>
<reference evidence="1" key="1">
    <citation type="submission" date="2022-03" db="EMBL/GenBank/DDBJ databases">
        <title>Streptomyces 7R015 and 7R016 isolated from Barleria lupulina in Thailand.</title>
        <authorList>
            <person name="Kanchanasin P."/>
            <person name="Phongsopitanun W."/>
            <person name="Tanasupawat S."/>
        </authorList>
    </citation>
    <scope>NUCLEOTIDE SEQUENCE</scope>
    <source>
        <strain evidence="1">7R016</strain>
    </source>
</reference>
<evidence type="ECO:0000313" key="2">
    <source>
        <dbReference type="Proteomes" id="UP001165270"/>
    </source>
</evidence>
<proteinExistence type="predicted"/>
<sequence length="59" mass="6353">MSTKYDVPGWPTDTVSYSGALTAQEIAQALKDAGKTVVLREYTDFATTYDTTGTTVTLT</sequence>
<name>A0ABS9XW52_9ACTN</name>
<keyword evidence="2" id="KW-1185">Reference proteome</keyword>
<dbReference type="EMBL" id="JALDAX010000032">
    <property type="protein sequence ID" value="MCI3246299.1"/>
    <property type="molecule type" value="Genomic_DNA"/>
</dbReference>
<dbReference type="Proteomes" id="UP001165270">
    <property type="component" value="Unassembled WGS sequence"/>
</dbReference>
<comment type="caution">
    <text evidence="1">The sequence shown here is derived from an EMBL/GenBank/DDBJ whole genome shotgun (WGS) entry which is preliminary data.</text>
</comment>
<protein>
    <submittedName>
        <fullName evidence="1">Uncharacterized protein</fullName>
    </submittedName>
</protein>
<dbReference type="RefSeq" id="WP_242713650.1">
    <property type="nucleotide sequence ID" value="NZ_JALDAX010000032.1"/>
</dbReference>
<accession>A0ABS9XW52</accession>
<evidence type="ECO:0000313" key="1">
    <source>
        <dbReference type="EMBL" id="MCI3246299.1"/>
    </source>
</evidence>
<organism evidence="1 2">
    <name type="scientific">Streptomyces spinosisporus</name>
    <dbReference type="NCBI Taxonomy" id="2927582"/>
    <lineage>
        <taxon>Bacteria</taxon>
        <taxon>Bacillati</taxon>
        <taxon>Actinomycetota</taxon>
        <taxon>Actinomycetes</taxon>
        <taxon>Kitasatosporales</taxon>
        <taxon>Streptomycetaceae</taxon>
        <taxon>Streptomyces</taxon>
    </lineage>
</organism>